<organism evidence="1 2">
    <name type="scientific">Melastoma candidum</name>
    <dbReference type="NCBI Taxonomy" id="119954"/>
    <lineage>
        <taxon>Eukaryota</taxon>
        <taxon>Viridiplantae</taxon>
        <taxon>Streptophyta</taxon>
        <taxon>Embryophyta</taxon>
        <taxon>Tracheophyta</taxon>
        <taxon>Spermatophyta</taxon>
        <taxon>Magnoliopsida</taxon>
        <taxon>eudicotyledons</taxon>
        <taxon>Gunneridae</taxon>
        <taxon>Pentapetalae</taxon>
        <taxon>rosids</taxon>
        <taxon>malvids</taxon>
        <taxon>Myrtales</taxon>
        <taxon>Melastomataceae</taxon>
        <taxon>Melastomatoideae</taxon>
        <taxon>Melastomateae</taxon>
        <taxon>Melastoma</taxon>
    </lineage>
</organism>
<gene>
    <name evidence="1" type="ORF">MLD38_003416</name>
</gene>
<accession>A0ACB9S3U7</accession>
<evidence type="ECO:0000313" key="2">
    <source>
        <dbReference type="Proteomes" id="UP001057402"/>
    </source>
</evidence>
<protein>
    <submittedName>
        <fullName evidence="1">Uncharacterized protein</fullName>
    </submittedName>
</protein>
<evidence type="ECO:0000313" key="1">
    <source>
        <dbReference type="EMBL" id="KAI4385382.1"/>
    </source>
</evidence>
<dbReference type="Proteomes" id="UP001057402">
    <property type="component" value="Chromosome 2"/>
</dbReference>
<dbReference type="EMBL" id="CM042881">
    <property type="protein sequence ID" value="KAI4385382.1"/>
    <property type="molecule type" value="Genomic_DNA"/>
</dbReference>
<reference evidence="2" key="1">
    <citation type="journal article" date="2023" name="Front. Plant Sci.">
        <title>Chromosomal-level genome assembly of Melastoma candidum provides insights into trichome evolution.</title>
        <authorList>
            <person name="Zhong Y."/>
            <person name="Wu W."/>
            <person name="Sun C."/>
            <person name="Zou P."/>
            <person name="Liu Y."/>
            <person name="Dai S."/>
            <person name="Zhou R."/>
        </authorList>
    </citation>
    <scope>NUCLEOTIDE SEQUENCE [LARGE SCALE GENOMIC DNA]</scope>
</reference>
<proteinExistence type="predicted"/>
<comment type="caution">
    <text evidence="1">The sequence shown here is derived from an EMBL/GenBank/DDBJ whole genome shotgun (WGS) entry which is preliminary data.</text>
</comment>
<sequence length="166" mass="17695">MICSYQRLAWNVPSGSSLRFHACLPPLHLLFPSVQHRLPLLGLSAKFIHNCPNDAFQIALPGPTYSFLRTIGAIVLFAVGTTSSLVGTTITNALINAWKAVDESSLCEEENVPILSTSAAYGVYTAISRNLSDHRCDQATDVGAVASPSQGWLAQCALRSGIPVVG</sequence>
<name>A0ACB9S3U7_9MYRT</name>
<keyword evidence="2" id="KW-1185">Reference proteome</keyword>